<accession>A0A8M1KCI6</accession>
<dbReference type="Proteomes" id="UP000515152">
    <property type="component" value="Unplaced"/>
</dbReference>
<dbReference type="AlphaFoldDB" id="A0A8M1KCI6"/>
<dbReference type="KEGG" id="char:122130965"/>
<dbReference type="Pfam" id="PF00615">
    <property type="entry name" value="RGS"/>
    <property type="match status" value="1"/>
</dbReference>
<evidence type="ECO:0000259" key="1">
    <source>
        <dbReference type="PROSITE" id="PS50132"/>
    </source>
</evidence>
<dbReference type="FunFam" id="1.10.167.10:FF:000001">
    <property type="entry name" value="Putative regulator of g-protein signaling 12"/>
    <property type="match status" value="1"/>
</dbReference>
<protein>
    <submittedName>
        <fullName evidence="3">Regulator of G-protein signaling 21-like</fullName>
    </submittedName>
</protein>
<evidence type="ECO:0000313" key="2">
    <source>
        <dbReference type="Proteomes" id="UP000515152"/>
    </source>
</evidence>
<evidence type="ECO:0000313" key="3">
    <source>
        <dbReference type="RefSeq" id="XP_042561776.1"/>
    </source>
</evidence>
<dbReference type="SMART" id="SM00315">
    <property type="entry name" value="RGS"/>
    <property type="match status" value="1"/>
</dbReference>
<dbReference type="InterPro" id="IPR016137">
    <property type="entry name" value="RGS"/>
</dbReference>
<dbReference type="PANTHER" id="PTHR10845">
    <property type="entry name" value="REGULATOR OF G PROTEIN SIGNALING"/>
    <property type="match status" value="1"/>
</dbReference>
<reference evidence="3" key="1">
    <citation type="submission" date="2025-08" db="UniProtKB">
        <authorList>
            <consortium name="RefSeq"/>
        </authorList>
    </citation>
    <scope>IDENTIFICATION</scope>
</reference>
<feature type="domain" description="RGS" evidence="1">
    <location>
        <begin position="60"/>
        <end position="176"/>
    </location>
</feature>
<dbReference type="GeneID" id="122130965"/>
<dbReference type="PANTHER" id="PTHR10845:SF43">
    <property type="entry name" value="REGULATOR OF G-PROTEIN SIGNALING 2"/>
    <property type="match status" value="1"/>
</dbReference>
<dbReference type="OrthoDB" id="196547at2759"/>
<gene>
    <name evidence="3" type="primary">LOC122130965</name>
</gene>
<dbReference type="PROSITE" id="PS50132">
    <property type="entry name" value="RGS"/>
    <property type="match status" value="1"/>
</dbReference>
<name>A0A8M1KCI6_CLUHA</name>
<dbReference type="RefSeq" id="XP_042561776.1">
    <property type="nucleotide sequence ID" value="XM_042705842.1"/>
</dbReference>
<sequence>MDFVLFGDDTTSVFSPRYKRMMHKTWKPRIHIHLQSQAQKAIQKKVKGPAAADLDLWTKSLLYLLSDQNGQMAFKTFLKSEFCEENLEFWLACEEFKCTKSKDILTSTAIGIYEQFIRTDSPKQINLDFHTRERITQSLQHPTTSCFVVAQRKIYHLMENDAYPRFIQSDFYKELHAAASKGAKKNHRRVLH</sequence>
<organism evidence="2 3">
    <name type="scientific">Clupea harengus</name>
    <name type="common">Atlantic herring</name>
    <dbReference type="NCBI Taxonomy" id="7950"/>
    <lineage>
        <taxon>Eukaryota</taxon>
        <taxon>Metazoa</taxon>
        <taxon>Chordata</taxon>
        <taxon>Craniata</taxon>
        <taxon>Vertebrata</taxon>
        <taxon>Euteleostomi</taxon>
        <taxon>Actinopterygii</taxon>
        <taxon>Neopterygii</taxon>
        <taxon>Teleostei</taxon>
        <taxon>Clupei</taxon>
        <taxon>Clupeiformes</taxon>
        <taxon>Clupeoidei</taxon>
        <taxon>Clupeidae</taxon>
        <taxon>Clupea</taxon>
    </lineage>
</organism>
<keyword evidence="2" id="KW-1185">Reference proteome</keyword>
<proteinExistence type="predicted"/>